<reference evidence="1" key="1">
    <citation type="submission" date="2022-04" db="EMBL/GenBank/DDBJ databases">
        <title>Chromosome-scale genome assembly of Holotrichia oblita Faldermann.</title>
        <authorList>
            <person name="Rongchong L."/>
        </authorList>
    </citation>
    <scope>NUCLEOTIDE SEQUENCE</scope>
    <source>
        <strain evidence="1">81SQS9</strain>
    </source>
</reference>
<keyword evidence="2" id="KW-1185">Reference proteome</keyword>
<name>A0ACB9TV35_HOLOL</name>
<organism evidence="1 2">
    <name type="scientific">Holotrichia oblita</name>
    <name type="common">Chafer beetle</name>
    <dbReference type="NCBI Taxonomy" id="644536"/>
    <lineage>
        <taxon>Eukaryota</taxon>
        <taxon>Metazoa</taxon>
        <taxon>Ecdysozoa</taxon>
        <taxon>Arthropoda</taxon>
        <taxon>Hexapoda</taxon>
        <taxon>Insecta</taxon>
        <taxon>Pterygota</taxon>
        <taxon>Neoptera</taxon>
        <taxon>Endopterygota</taxon>
        <taxon>Coleoptera</taxon>
        <taxon>Polyphaga</taxon>
        <taxon>Scarabaeiformia</taxon>
        <taxon>Scarabaeidae</taxon>
        <taxon>Melolonthinae</taxon>
        <taxon>Holotrichia</taxon>
    </lineage>
</organism>
<proteinExistence type="predicted"/>
<sequence length="232" mass="25963">MSSKIFSSTESIRKHYFRNKFNTRTPTVRITTAKVDRFSLNSQQSDQSSDSSSQQSMESGINYETEVPVNLYEIQEAVTRHIQSSTTPRLKLSFEKPSSSSPFSTLSSTAKVTTPFPLTTQRIILRKPSQQPYERLTNHKIQKTTSSHYEDDFSGLLVNLPSQSKVIIHSSGSIQCLDQGNFPHPVSCKKFISCAKMETGKVTGWEYTCPKNLSFDPVGGICNWSADLGCDD</sequence>
<comment type="caution">
    <text evidence="1">The sequence shown here is derived from an EMBL/GenBank/DDBJ whole genome shotgun (WGS) entry which is preliminary data.</text>
</comment>
<gene>
    <name evidence="1" type="ORF">MML48_1g20881</name>
</gene>
<dbReference type="EMBL" id="CM043015">
    <property type="protein sequence ID" value="KAI4470612.1"/>
    <property type="molecule type" value="Genomic_DNA"/>
</dbReference>
<protein>
    <submittedName>
        <fullName evidence="1">Chitin binding peritrophin-a domain</fullName>
    </submittedName>
</protein>
<evidence type="ECO:0000313" key="2">
    <source>
        <dbReference type="Proteomes" id="UP001056778"/>
    </source>
</evidence>
<evidence type="ECO:0000313" key="1">
    <source>
        <dbReference type="EMBL" id="KAI4470612.1"/>
    </source>
</evidence>
<accession>A0ACB9TV35</accession>
<dbReference type="Proteomes" id="UP001056778">
    <property type="component" value="Chromosome 1"/>
</dbReference>